<reference evidence="2" key="1">
    <citation type="journal article" date="2019" name="Int. J. Syst. Evol. Microbiol.">
        <title>The Global Catalogue of Microorganisms (GCM) 10K type strain sequencing project: providing services to taxonomists for standard genome sequencing and annotation.</title>
        <authorList>
            <consortium name="The Broad Institute Genomics Platform"/>
            <consortium name="The Broad Institute Genome Sequencing Center for Infectious Disease"/>
            <person name="Wu L."/>
            <person name="Ma J."/>
        </authorList>
    </citation>
    <scope>NUCLEOTIDE SEQUENCE [LARGE SCALE GENOMIC DNA]</scope>
    <source>
        <strain evidence="2">CCUG 61484</strain>
    </source>
</reference>
<gene>
    <name evidence="1" type="ORF">ACFQZX_13930</name>
</gene>
<evidence type="ECO:0000313" key="2">
    <source>
        <dbReference type="Proteomes" id="UP001597010"/>
    </source>
</evidence>
<protein>
    <submittedName>
        <fullName evidence="1">Phage integrase SAM-like domain-containing protein</fullName>
    </submittedName>
</protein>
<dbReference type="Proteomes" id="UP001597010">
    <property type="component" value="Unassembled WGS sequence"/>
</dbReference>
<organism evidence="1 2">
    <name type="scientific">Mucilaginibacter litoreus</name>
    <dbReference type="NCBI Taxonomy" id="1048221"/>
    <lineage>
        <taxon>Bacteria</taxon>
        <taxon>Pseudomonadati</taxon>
        <taxon>Bacteroidota</taxon>
        <taxon>Sphingobacteriia</taxon>
        <taxon>Sphingobacteriales</taxon>
        <taxon>Sphingobacteriaceae</taxon>
        <taxon>Mucilaginibacter</taxon>
    </lineage>
</organism>
<dbReference type="EMBL" id="JBHTHZ010000013">
    <property type="protein sequence ID" value="MFD0794722.1"/>
    <property type="molecule type" value="Genomic_DNA"/>
</dbReference>
<accession>A0ABW3AUJ3</accession>
<comment type="caution">
    <text evidence="1">The sequence shown here is derived from an EMBL/GenBank/DDBJ whole genome shotgun (WGS) entry which is preliminary data.</text>
</comment>
<proteinExistence type="predicted"/>
<name>A0ABW3AUJ3_9SPHI</name>
<sequence length="66" mass="7670">MANIYLSELWENGKLDVHCTDTSSISRFHEFTGVCDIPFTEINSELLRRYTLFSDAKKKRNGNENI</sequence>
<dbReference type="RefSeq" id="WP_377117076.1">
    <property type="nucleotide sequence ID" value="NZ_JBHTHZ010000013.1"/>
</dbReference>
<evidence type="ECO:0000313" key="1">
    <source>
        <dbReference type="EMBL" id="MFD0794722.1"/>
    </source>
</evidence>
<keyword evidence="2" id="KW-1185">Reference proteome</keyword>